<evidence type="ECO:0000256" key="1">
    <source>
        <dbReference type="SAM" id="SignalP"/>
    </source>
</evidence>
<evidence type="ECO:0008006" key="4">
    <source>
        <dbReference type="Google" id="ProtNLM"/>
    </source>
</evidence>
<keyword evidence="1" id="KW-0732">Signal</keyword>
<reference evidence="2" key="1">
    <citation type="submission" date="2024-01" db="EMBL/GenBank/DDBJ databases">
        <authorList>
            <person name="Webb A."/>
        </authorList>
    </citation>
    <scope>NUCLEOTIDE SEQUENCE</scope>
    <source>
        <strain evidence="2">Pm1</strain>
    </source>
</reference>
<feature type="chain" id="PRO_5043864125" description="Exosortase system-associated protein, TIGR04073 family" evidence="1">
    <location>
        <begin position="20"/>
        <end position="72"/>
    </location>
</feature>
<sequence>MKLVICLALVAVGTTITYGQAPEFSDKIPDGIVGGVLGLSGESVGESITLDKPRSPEYFSIGYSHNYYLRRP</sequence>
<dbReference type="AlphaFoldDB" id="A0AAV1VH07"/>
<feature type="signal peptide" evidence="1">
    <location>
        <begin position="1"/>
        <end position="19"/>
    </location>
</feature>
<dbReference type="EMBL" id="CAKLBY020000339">
    <property type="protein sequence ID" value="CAK7945950.1"/>
    <property type="molecule type" value="Genomic_DNA"/>
</dbReference>
<gene>
    <name evidence="2" type="ORF">PM001_LOCUS31100</name>
</gene>
<evidence type="ECO:0000313" key="3">
    <source>
        <dbReference type="Proteomes" id="UP001162060"/>
    </source>
</evidence>
<name>A0AAV1VH07_9STRA</name>
<dbReference type="Proteomes" id="UP001162060">
    <property type="component" value="Unassembled WGS sequence"/>
</dbReference>
<protein>
    <recommendedName>
        <fullName evidence="4">Exosortase system-associated protein, TIGR04073 family</fullName>
    </recommendedName>
</protein>
<accession>A0AAV1VH07</accession>
<organism evidence="2 3">
    <name type="scientific">Peronospora matthiolae</name>
    <dbReference type="NCBI Taxonomy" id="2874970"/>
    <lineage>
        <taxon>Eukaryota</taxon>
        <taxon>Sar</taxon>
        <taxon>Stramenopiles</taxon>
        <taxon>Oomycota</taxon>
        <taxon>Peronosporomycetes</taxon>
        <taxon>Peronosporales</taxon>
        <taxon>Peronosporaceae</taxon>
        <taxon>Peronospora</taxon>
    </lineage>
</organism>
<comment type="caution">
    <text evidence="2">The sequence shown here is derived from an EMBL/GenBank/DDBJ whole genome shotgun (WGS) entry which is preliminary data.</text>
</comment>
<evidence type="ECO:0000313" key="2">
    <source>
        <dbReference type="EMBL" id="CAK7945950.1"/>
    </source>
</evidence>
<proteinExistence type="predicted"/>